<feature type="compositionally biased region" description="Polar residues" evidence="1">
    <location>
        <begin position="259"/>
        <end position="269"/>
    </location>
</feature>
<feature type="compositionally biased region" description="Low complexity" evidence="1">
    <location>
        <begin position="360"/>
        <end position="379"/>
    </location>
</feature>
<gene>
    <name evidence="3" type="primary">LOC103519599</name>
</gene>
<protein>
    <submittedName>
        <fullName evidence="3">Uncharacterized protein</fullName>
    </submittedName>
</protein>
<feature type="compositionally biased region" description="Polar residues" evidence="1">
    <location>
        <begin position="53"/>
        <end position="81"/>
    </location>
</feature>
<feature type="region of interest" description="Disordered" evidence="1">
    <location>
        <begin position="49"/>
        <end position="81"/>
    </location>
</feature>
<feature type="compositionally biased region" description="Low complexity" evidence="1">
    <location>
        <begin position="334"/>
        <end position="346"/>
    </location>
</feature>
<dbReference type="GeneID" id="103519599"/>
<dbReference type="Proteomes" id="UP000079169">
    <property type="component" value="Unplaced"/>
</dbReference>
<evidence type="ECO:0000313" key="2">
    <source>
        <dbReference type="Proteomes" id="UP000079169"/>
    </source>
</evidence>
<accession>A0A1S4ENH6</accession>
<keyword evidence="2" id="KW-1185">Reference proteome</keyword>
<feature type="compositionally biased region" description="Polar residues" evidence="1">
    <location>
        <begin position="191"/>
        <end position="200"/>
    </location>
</feature>
<feature type="region of interest" description="Disordered" evidence="1">
    <location>
        <begin position="325"/>
        <end position="390"/>
    </location>
</feature>
<feature type="region of interest" description="Disordered" evidence="1">
    <location>
        <begin position="215"/>
        <end position="238"/>
    </location>
</feature>
<dbReference type="KEGG" id="dci:103519599"/>
<dbReference type="AlphaFoldDB" id="A0A1S4ENH6"/>
<reference evidence="3" key="1">
    <citation type="submission" date="2025-08" db="UniProtKB">
        <authorList>
            <consortium name="RefSeq"/>
        </authorList>
    </citation>
    <scope>IDENTIFICATION</scope>
</reference>
<feature type="compositionally biased region" description="Low complexity" evidence="1">
    <location>
        <begin position="270"/>
        <end position="284"/>
    </location>
</feature>
<dbReference type="PaxDb" id="121845-A0A1S4ENH6"/>
<sequence length="390" mass="42286">MNDLLHSVSFTSTPKSHHQLNNSFTLIKNNKLAIYNEEKLLSTSFTIEKHASPPSNRNTSVTYLNGAEPQNSDQAPNENENNMNRSFVVSRNCGAEQNGVTNEAHMNALNTSFTVVNSEQVVEYGETNNALNASFTVTKHYDENGETNVLNSSDINDNVVNGKYIEHRVNTNTTSTSNSYRTFTRPKKPTGNASRSSGLQRRSIMKPTVSNVNAMNSTFSTEPPSNLNETISKTSNSRFSTITRPKSKLSYVGQTQVKPATGNTSSIQRLKNSSSTESLKSNESYVISRPNGTRGGAIQNRRSIYKSTGALNVAAHRDTGYAKVQSTENLSVKSGGSDSEGSNSGSAIPKPSGLLRPGFSRIPAPASRISSAPSSSRPSMLQKYSAGRRV</sequence>
<name>A0A1S4ENH6_DIACI</name>
<proteinExistence type="predicted"/>
<organism evidence="2 3">
    <name type="scientific">Diaphorina citri</name>
    <name type="common">Asian citrus psyllid</name>
    <dbReference type="NCBI Taxonomy" id="121845"/>
    <lineage>
        <taxon>Eukaryota</taxon>
        <taxon>Metazoa</taxon>
        <taxon>Ecdysozoa</taxon>
        <taxon>Arthropoda</taxon>
        <taxon>Hexapoda</taxon>
        <taxon>Insecta</taxon>
        <taxon>Pterygota</taxon>
        <taxon>Neoptera</taxon>
        <taxon>Paraneoptera</taxon>
        <taxon>Hemiptera</taxon>
        <taxon>Sternorrhyncha</taxon>
        <taxon>Psylloidea</taxon>
        <taxon>Psyllidae</taxon>
        <taxon>Diaphorininae</taxon>
        <taxon>Diaphorina</taxon>
    </lineage>
</organism>
<feature type="region of interest" description="Disordered" evidence="1">
    <location>
        <begin position="173"/>
        <end position="200"/>
    </location>
</feature>
<dbReference type="RefSeq" id="XP_017303738.1">
    <property type="nucleotide sequence ID" value="XM_017448249.2"/>
</dbReference>
<evidence type="ECO:0000313" key="3">
    <source>
        <dbReference type="RefSeq" id="XP_017303738.1"/>
    </source>
</evidence>
<evidence type="ECO:0000256" key="1">
    <source>
        <dbReference type="SAM" id="MobiDB-lite"/>
    </source>
</evidence>
<feature type="region of interest" description="Disordered" evidence="1">
    <location>
        <begin position="259"/>
        <end position="299"/>
    </location>
</feature>